<comment type="similarity">
    <text evidence="3 11">Belongs to the long-chain O-acyltransferase family.</text>
</comment>
<dbReference type="AlphaFoldDB" id="A0A7W5JX31"/>
<evidence type="ECO:0000256" key="5">
    <source>
        <dbReference type="ARBA" id="ARBA00022516"/>
    </source>
</evidence>
<evidence type="ECO:0000256" key="8">
    <source>
        <dbReference type="ARBA" id="ARBA00023098"/>
    </source>
</evidence>
<protein>
    <recommendedName>
        <fullName evidence="4 11">Diacylglycerol O-acyltransferase</fullName>
        <ecNumber evidence="4 11">2.3.1.20</ecNumber>
    </recommendedName>
</protein>
<dbReference type="InterPro" id="IPR045034">
    <property type="entry name" value="O-acyltransferase_WSD1-like"/>
</dbReference>
<dbReference type="GO" id="GO:0071731">
    <property type="term" value="P:response to nitric oxide"/>
    <property type="evidence" value="ECO:0007669"/>
    <property type="project" value="TreeGrafter"/>
</dbReference>
<name>A0A7W5JX31_9ACTN</name>
<evidence type="ECO:0000256" key="1">
    <source>
        <dbReference type="ARBA" id="ARBA00004771"/>
    </source>
</evidence>
<comment type="pathway">
    <text evidence="1 11">Glycerolipid metabolism; triacylglycerol biosynthesis.</text>
</comment>
<comment type="pathway">
    <text evidence="2">Lipid metabolism.</text>
</comment>
<keyword evidence="9 11" id="KW-0012">Acyltransferase</keyword>
<dbReference type="GO" id="GO:0006071">
    <property type="term" value="P:glycerol metabolic process"/>
    <property type="evidence" value="ECO:0007669"/>
    <property type="project" value="UniProtKB-KW"/>
</dbReference>
<comment type="catalytic activity">
    <reaction evidence="10 11">
        <text>an acyl-CoA + a 1,2-diacyl-sn-glycerol = a triacyl-sn-glycerol + CoA</text>
        <dbReference type="Rhea" id="RHEA:10868"/>
        <dbReference type="ChEBI" id="CHEBI:17815"/>
        <dbReference type="ChEBI" id="CHEBI:57287"/>
        <dbReference type="ChEBI" id="CHEBI:58342"/>
        <dbReference type="ChEBI" id="CHEBI:64615"/>
        <dbReference type="EC" id="2.3.1.20"/>
    </reaction>
</comment>
<evidence type="ECO:0000256" key="3">
    <source>
        <dbReference type="ARBA" id="ARBA00009587"/>
    </source>
</evidence>
<dbReference type="UniPathway" id="UPA00282"/>
<evidence type="ECO:0000256" key="11">
    <source>
        <dbReference type="RuleBase" id="RU361241"/>
    </source>
</evidence>
<dbReference type="PANTHER" id="PTHR31650:SF1">
    <property type="entry name" value="WAX ESTER SYNTHASE_DIACYLGLYCEROL ACYLTRANSFERASE 4-RELATED"/>
    <property type="match status" value="1"/>
</dbReference>
<evidence type="ECO:0000256" key="2">
    <source>
        <dbReference type="ARBA" id="ARBA00005189"/>
    </source>
</evidence>
<feature type="domain" description="O-acyltransferase WSD1-like N-terminal" evidence="13">
    <location>
        <begin position="5"/>
        <end position="281"/>
    </location>
</feature>
<comment type="caution">
    <text evidence="15">The sequence shown here is derived from an EMBL/GenBank/DDBJ whole genome shotgun (WGS) entry which is preliminary data.</text>
</comment>
<evidence type="ECO:0000256" key="4">
    <source>
        <dbReference type="ARBA" id="ARBA00013244"/>
    </source>
</evidence>
<feature type="region of interest" description="Disordered" evidence="12">
    <location>
        <begin position="474"/>
        <end position="514"/>
    </location>
</feature>
<proteinExistence type="inferred from homology"/>
<evidence type="ECO:0000256" key="7">
    <source>
        <dbReference type="ARBA" id="ARBA00022798"/>
    </source>
</evidence>
<keyword evidence="7 11" id="KW-0319">Glycerol metabolism</keyword>
<evidence type="ECO:0000256" key="9">
    <source>
        <dbReference type="ARBA" id="ARBA00023315"/>
    </source>
</evidence>
<dbReference type="Proteomes" id="UP000565572">
    <property type="component" value="Unassembled WGS sequence"/>
</dbReference>
<dbReference type="RefSeq" id="WP_183339048.1">
    <property type="nucleotide sequence ID" value="NZ_JACHZG010000001.1"/>
</dbReference>
<feature type="compositionally biased region" description="Low complexity" evidence="12">
    <location>
        <begin position="484"/>
        <end position="502"/>
    </location>
</feature>
<organism evidence="15 16">
    <name type="scientific">Microlunatus antarcticus</name>
    <dbReference type="NCBI Taxonomy" id="53388"/>
    <lineage>
        <taxon>Bacteria</taxon>
        <taxon>Bacillati</taxon>
        <taxon>Actinomycetota</taxon>
        <taxon>Actinomycetes</taxon>
        <taxon>Propionibacteriales</taxon>
        <taxon>Propionibacteriaceae</taxon>
        <taxon>Microlunatus</taxon>
    </lineage>
</organism>
<dbReference type="GO" id="GO:0051701">
    <property type="term" value="P:biological process involved in interaction with host"/>
    <property type="evidence" value="ECO:0007669"/>
    <property type="project" value="TreeGrafter"/>
</dbReference>
<dbReference type="GO" id="GO:0019432">
    <property type="term" value="P:triglyceride biosynthetic process"/>
    <property type="evidence" value="ECO:0007669"/>
    <property type="project" value="UniProtKB-UniPathway"/>
</dbReference>
<dbReference type="EMBL" id="JACHZG010000001">
    <property type="protein sequence ID" value="MBB3327671.1"/>
    <property type="molecule type" value="Genomic_DNA"/>
</dbReference>
<dbReference type="GO" id="GO:0001666">
    <property type="term" value="P:response to hypoxia"/>
    <property type="evidence" value="ECO:0007669"/>
    <property type="project" value="TreeGrafter"/>
</dbReference>
<dbReference type="InterPro" id="IPR014292">
    <property type="entry name" value="Acyl_transf_WS/DGAT"/>
</dbReference>
<dbReference type="PANTHER" id="PTHR31650">
    <property type="entry name" value="O-ACYLTRANSFERASE (WSD1-LIKE) FAMILY PROTEIN"/>
    <property type="match status" value="1"/>
</dbReference>
<reference evidence="15 16" key="1">
    <citation type="submission" date="2020-08" db="EMBL/GenBank/DDBJ databases">
        <title>Sequencing the genomes of 1000 actinobacteria strains.</title>
        <authorList>
            <person name="Klenk H.-P."/>
        </authorList>
    </citation>
    <scope>NUCLEOTIDE SEQUENCE [LARGE SCALE GENOMIC DNA]</scope>
    <source>
        <strain evidence="15 16">DSM 11053</strain>
    </source>
</reference>
<dbReference type="Pfam" id="PF06974">
    <property type="entry name" value="WS_DGAT_C"/>
    <property type="match status" value="1"/>
</dbReference>
<dbReference type="GO" id="GO:0004144">
    <property type="term" value="F:diacylglycerol O-acyltransferase activity"/>
    <property type="evidence" value="ECO:0007669"/>
    <property type="project" value="UniProtKB-EC"/>
</dbReference>
<dbReference type="NCBIfam" id="TIGR02946">
    <property type="entry name" value="acyl_WS_DGAT"/>
    <property type="match status" value="1"/>
</dbReference>
<dbReference type="Pfam" id="PF03007">
    <property type="entry name" value="WS_DGAT_cat"/>
    <property type="match status" value="1"/>
</dbReference>
<evidence type="ECO:0000259" key="14">
    <source>
        <dbReference type="Pfam" id="PF06974"/>
    </source>
</evidence>
<keyword evidence="8 11" id="KW-0443">Lipid metabolism</keyword>
<evidence type="ECO:0000313" key="16">
    <source>
        <dbReference type="Proteomes" id="UP000565572"/>
    </source>
</evidence>
<feature type="domain" description="O-acyltransferase WSD1 C-terminal" evidence="14">
    <location>
        <begin position="331"/>
        <end position="467"/>
    </location>
</feature>
<evidence type="ECO:0000259" key="13">
    <source>
        <dbReference type="Pfam" id="PF03007"/>
    </source>
</evidence>
<evidence type="ECO:0000256" key="10">
    <source>
        <dbReference type="ARBA" id="ARBA00048109"/>
    </source>
</evidence>
<keyword evidence="6 11" id="KW-0808">Transferase</keyword>
<dbReference type="InterPro" id="IPR004255">
    <property type="entry name" value="O-acyltransferase_WSD1_N"/>
</dbReference>
<accession>A0A7W5JX31</accession>
<evidence type="ECO:0000313" key="15">
    <source>
        <dbReference type="EMBL" id="MBB3327671.1"/>
    </source>
</evidence>
<dbReference type="GO" id="GO:0005886">
    <property type="term" value="C:plasma membrane"/>
    <property type="evidence" value="ECO:0007669"/>
    <property type="project" value="TreeGrafter"/>
</dbReference>
<gene>
    <name evidence="15" type="ORF">FHX39_002615</name>
</gene>
<evidence type="ECO:0000256" key="6">
    <source>
        <dbReference type="ARBA" id="ARBA00022679"/>
    </source>
</evidence>
<dbReference type="InterPro" id="IPR009721">
    <property type="entry name" value="O-acyltransferase_WSD1_C"/>
</dbReference>
<dbReference type="SUPFAM" id="SSF52777">
    <property type="entry name" value="CoA-dependent acyltransferases"/>
    <property type="match status" value="1"/>
</dbReference>
<keyword evidence="16" id="KW-1185">Reference proteome</keyword>
<keyword evidence="5 11" id="KW-0444">Lipid biosynthesis</keyword>
<dbReference type="EC" id="2.3.1.20" evidence="4 11"/>
<sequence length="514" mass="54000">MPQRLTPLEVSLLALDTSRTPGHVGTVTVLEPTPESGEIDHETIGALIESRLAYVPRYRQRVVAVPGRLAAPVWVDDEDFDLSFHVRPAALPRPGTPDQLRELVGQLLSRRLDRSRPLWEVHVVEGLEGGRMAVVEKAHLALVDGGDTVDLAQVLLDADEESSALGAPGAWNPALEPGPTDLVVGALWESAQDPVRAVDNLRGLVTGALGIALAVGEVVGGTLGTSLGDMAGDALRGGRPPAGSPLAGTVSPSRRFATLRVPLADLQAVHEAHGHTVNDVVLAVVAGGLRSWLMTRGGVGQSRRTLRALVPMSVLEDEAGTSSLGVQVAPHLQDLPVGEPNALVRLHQVAYSTKAHRDSGRAVDARTLTDIAGFAPATLHVLGVRVAAETVRRPHDVLVTNVPGPQLPLFAGGARMTETFPVVPLSAGHLLAVGVTSYDGGVFFGLTADREAIDDLDVLVQCLDDAVGDLLDTTDQVGRRQPTRAASPAARRAAASKAAARAEAARRRASVRRS</sequence>
<evidence type="ECO:0000256" key="12">
    <source>
        <dbReference type="SAM" id="MobiDB-lite"/>
    </source>
</evidence>